<dbReference type="RefSeq" id="WP_204925844.1">
    <property type="nucleotide sequence ID" value="NZ_JAFEUC010000007.1"/>
</dbReference>
<keyword evidence="2" id="KW-1133">Transmembrane helix</keyword>
<feature type="transmembrane region" description="Helical" evidence="2">
    <location>
        <begin position="35"/>
        <end position="55"/>
    </location>
</feature>
<reference evidence="3 4" key="1">
    <citation type="submission" date="2021-02" db="EMBL/GenBank/DDBJ databases">
        <authorList>
            <person name="Ra J.-S."/>
        </authorList>
    </citation>
    <scope>NUCLEOTIDE SEQUENCE [LARGE SCALE GENOMIC DNA]</scope>
    <source>
        <strain evidence="3 4">MMS20-R1-14</strain>
    </source>
</reference>
<feature type="transmembrane region" description="Helical" evidence="2">
    <location>
        <begin position="7"/>
        <end position="29"/>
    </location>
</feature>
<evidence type="ECO:0000313" key="4">
    <source>
        <dbReference type="Proteomes" id="UP001518872"/>
    </source>
</evidence>
<accession>A0ABS2IXQ6</accession>
<keyword evidence="4" id="KW-1185">Reference proteome</keyword>
<name>A0ABS2IXQ6_9ACTN</name>
<evidence type="ECO:0000256" key="2">
    <source>
        <dbReference type="SAM" id="Phobius"/>
    </source>
</evidence>
<sequence>MLRRSWPLRVLAGLALGAAVGVAVYYASLLKGPNLFILAGATAGAVAAMIVHAYSVGGIRLTDVKVTVPQLSELNFVLTRDTQQVAWRLFKEISSRVAIRPLAAETGRLREALSSLHALVLLTRQILDEVQPSRLVGAAPSVEHLALAMVNNELGPFLSRWHPELHAWEQGSDDRPEQEWPGNAECRADLAAMQSRLRPYVLGFGKLAGMRDETTKALLNGQLDLENAGTKGPISSPRRRNTV</sequence>
<comment type="caution">
    <text evidence="3">The sequence shown here is derived from an EMBL/GenBank/DDBJ whole genome shotgun (WGS) entry which is preliminary data.</text>
</comment>
<dbReference type="Proteomes" id="UP001518872">
    <property type="component" value="Unassembled WGS sequence"/>
</dbReference>
<keyword evidence="2" id="KW-0812">Transmembrane</keyword>
<evidence type="ECO:0000256" key="1">
    <source>
        <dbReference type="SAM" id="MobiDB-lite"/>
    </source>
</evidence>
<evidence type="ECO:0000313" key="3">
    <source>
        <dbReference type="EMBL" id="MBM7077939.1"/>
    </source>
</evidence>
<organism evidence="3 4">
    <name type="scientific">Micromonospora humida</name>
    <dbReference type="NCBI Taxonomy" id="2809018"/>
    <lineage>
        <taxon>Bacteria</taxon>
        <taxon>Bacillati</taxon>
        <taxon>Actinomycetota</taxon>
        <taxon>Actinomycetes</taxon>
        <taxon>Micromonosporales</taxon>
        <taxon>Micromonosporaceae</taxon>
        <taxon>Micromonospora</taxon>
    </lineage>
</organism>
<feature type="region of interest" description="Disordered" evidence="1">
    <location>
        <begin position="221"/>
        <end position="243"/>
    </location>
</feature>
<gene>
    <name evidence="3" type="ORF">JQX11_16570</name>
</gene>
<keyword evidence="2" id="KW-0472">Membrane</keyword>
<protein>
    <submittedName>
        <fullName evidence="3">Uncharacterized protein</fullName>
    </submittedName>
</protein>
<proteinExistence type="predicted"/>
<dbReference type="EMBL" id="JAFEUC010000007">
    <property type="protein sequence ID" value="MBM7077939.1"/>
    <property type="molecule type" value="Genomic_DNA"/>
</dbReference>